<feature type="compositionally biased region" description="Polar residues" evidence="10">
    <location>
        <begin position="343"/>
        <end position="367"/>
    </location>
</feature>
<dbReference type="AlphaFoldDB" id="A0A6P6M9S6"/>
<feature type="compositionally biased region" description="Low complexity" evidence="10">
    <location>
        <begin position="318"/>
        <end position="335"/>
    </location>
</feature>
<evidence type="ECO:0000256" key="5">
    <source>
        <dbReference type="ARBA" id="ARBA00022771"/>
    </source>
</evidence>
<sequence length="1059" mass="111091">MVSSELYLAEEDDDSASNMKEMIGGCCVCSDERGWAENPLVYCDGHGCNVAVHQACYGIVQVPTGPWFCRKCESQERAARVRCELCPHKDGALKRTDNGGWAHVVCALYIPEVEFANVSTMEPIVLQSVPHERYNKTCYICEEQGRESKAASGACMTCNKHGCRQAFHVTCAQFAGFLCEEQGSDADNVKYCGYCKYHHSKLKHKERDRHKPKHKKSLEMSPSLVPAMMVASEKSYNSSTGGSVASITSTQKRLDDSGGRFTNANFQEVPPHSSSSSKDGSSSDGKSSDGKSKKSSSHGTSSSSGSRGRKSVPGKPHSPVVTTATSSTAPSSTSPFQQGLLLGNSSNKSATSGSVVQPTSDFLSFSDPSLRAGDSYTPPSFSRCHVKGGAENAASEGMVALNTFSMISIPQSTSSSKHYENCHPAGELGGLASAGYKRPQPSSSSSSATSSSSTGEDGVKKKKRGNWRNRYGPCFTTQDSKTTDTGEHGSTMPSSTSPSPSSMSTTACRGSAVSSTGGVGAVGAGSSSLGIQKSPSLLRNGSLQGMTVSSPSAGPGSYPSSSDVACPLPGAVFGGSLSGSNSELPAHQSVVTSMPTLTSLPPTAPFTSTSSTHSNSVPGSFNLAPTHMFGNRLNPNSAMAALIAQSEGSPADQELGDGALGFSRRGNSPKTNLSPRFPVSGLHVRYDSSGPLVPGLGSGSDALPPVATSIDQLLERQWNEGQQFLLQQGSQGDVLGMLKSLHQLQVENRRLEEQIRTLTMKKERLQLLSAQLSVPFTPASTTATTASSPLYPSNTHPDMLHSKSIQLGSSVLTESSQPLPTQDPLSGGHSSGSSTSSLSTPPSAAHSPPQQQMNGVGMAGVAVQPGNANSSLPAIAGVTGLMGALQGNHLAIVGALNGVIQTSPSLAQNSNPLPHPSAATSASLPMSNSLSNSSLTAVKTSAARLFSDQHRQILLHPHQLQQLFSSQQALPEQQKALLYQLMQQQHQQQQQQQQQNDIQLQQLPINSLLPATQPAVNTNPFLAMHNDNNTPKTGAGTATIKQTKRLGEKAVSVTGQEKT</sequence>
<dbReference type="PROSITE" id="PS01359">
    <property type="entry name" value="ZF_PHD_1"/>
    <property type="match status" value="1"/>
</dbReference>
<keyword evidence="6" id="KW-0862">Zinc</keyword>
<dbReference type="Pfam" id="PF13831">
    <property type="entry name" value="PHD_2"/>
    <property type="match status" value="1"/>
</dbReference>
<dbReference type="PANTHER" id="PTHR13793">
    <property type="entry name" value="PHD FINGER PROTEINS"/>
    <property type="match status" value="1"/>
</dbReference>
<feature type="region of interest" description="Disordered" evidence="10">
    <location>
        <begin position="412"/>
        <end position="562"/>
    </location>
</feature>
<dbReference type="FunFam" id="3.30.40.10:FF:000053">
    <property type="entry name" value="protein AF-10 isoform X2"/>
    <property type="match status" value="1"/>
</dbReference>
<dbReference type="InterPro" id="IPR011011">
    <property type="entry name" value="Znf_FYVE_PHD"/>
</dbReference>
<keyword evidence="7" id="KW-0539">Nucleus</keyword>
<feature type="compositionally biased region" description="Low complexity" evidence="10">
    <location>
        <begin position="297"/>
        <end position="306"/>
    </location>
</feature>
<dbReference type="CDD" id="cd20901">
    <property type="entry name" value="CC_AF10"/>
    <property type="match status" value="1"/>
</dbReference>
<proteinExistence type="predicted"/>
<dbReference type="GeneID" id="113066016"/>
<evidence type="ECO:0000256" key="10">
    <source>
        <dbReference type="SAM" id="MobiDB-lite"/>
    </source>
</evidence>
<keyword evidence="13" id="KW-1185">Reference proteome</keyword>
<evidence type="ECO:0000256" key="3">
    <source>
        <dbReference type="ARBA" id="ARBA00022723"/>
    </source>
</evidence>
<evidence type="ECO:0000256" key="7">
    <source>
        <dbReference type="ARBA" id="ARBA00023242"/>
    </source>
</evidence>
<keyword evidence="3" id="KW-0479">Metal-binding</keyword>
<dbReference type="InterPro" id="IPR049775">
    <property type="entry name" value="AF10_ePHD"/>
</dbReference>
<dbReference type="PROSITE" id="PS51805">
    <property type="entry name" value="EPHD"/>
    <property type="match status" value="1"/>
</dbReference>
<feature type="coiled-coil region" evidence="9">
    <location>
        <begin position="734"/>
        <end position="768"/>
    </location>
</feature>
<dbReference type="InterPro" id="IPR049781">
    <property type="entry name" value="AF10/AF17_PHD"/>
</dbReference>
<feature type="region of interest" description="Disordered" evidence="10">
    <location>
        <begin position="907"/>
        <end position="931"/>
    </location>
</feature>
<dbReference type="InterPro" id="IPR050701">
    <property type="entry name" value="Histone_Mod_Regulator"/>
</dbReference>
<evidence type="ECO:0000256" key="9">
    <source>
        <dbReference type="SAM" id="Coils"/>
    </source>
</evidence>
<dbReference type="SUPFAM" id="SSF57903">
    <property type="entry name" value="FYVE/PHD zinc finger"/>
    <property type="match status" value="1"/>
</dbReference>
<comment type="subcellular location">
    <subcellularLocation>
        <location evidence="1">Nucleus</location>
    </subcellularLocation>
</comment>
<evidence type="ECO:0000313" key="14">
    <source>
        <dbReference type="RefSeq" id="XP_026093363.1"/>
    </source>
</evidence>
<evidence type="ECO:0000256" key="2">
    <source>
        <dbReference type="ARBA" id="ARBA00022553"/>
    </source>
</evidence>
<dbReference type="GO" id="GO:0005634">
    <property type="term" value="C:nucleus"/>
    <property type="evidence" value="ECO:0007669"/>
    <property type="project" value="UniProtKB-SubCell"/>
</dbReference>
<dbReference type="Pfam" id="PF13832">
    <property type="entry name" value="zf-HC5HC2H_2"/>
    <property type="match status" value="1"/>
</dbReference>
<gene>
    <name evidence="14" type="primary">LOC113066016</name>
</gene>
<feature type="compositionally biased region" description="Low complexity" evidence="10">
    <location>
        <begin position="549"/>
        <end position="562"/>
    </location>
</feature>
<dbReference type="InterPro" id="IPR001965">
    <property type="entry name" value="Znf_PHD"/>
</dbReference>
<name>A0A6P6M9S6_CARAU</name>
<protein>
    <submittedName>
        <fullName evidence="14">Protein AF-10-like isoform X6</fullName>
    </submittedName>
</protein>
<feature type="compositionally biased region" description="Low complexity" evidence="10">
    <location>
        <begin position="442"/>
        <end position="454"/>
    </location>
</feature>
<feature type="compositionally biased region" description="Basic residues" evidence="10">
    <location>
        <begin position="203"/>
        <end position="216"/>
    </location>
</feature>
<feature type="compositionally biased region" description="Polar residues" evidence="10">
    <location>
        <begin position="803"/>
        <end position="820"/>
    </location>
</feature>
<dbReference type="InterPro" id="IPR034732">
    <property type="entry name" value="EPHD"/>
</dbReference>
<evidence type="ECO:0000256" key="6">
    <source>
        <dbReference type="ARBA" id="ARBA00022833"/>
    </source>
</evidence>
<keyword evidence="4" id="KW-0677">Repeat</keyword>
<feature type="compositionally biased region" description="Low complexity" evidence="10">
    <location>
        <begin position="824"/>
        <end position="849"/>
    </location>
</feature>
<accession>A0A6P6M9S6</accession>
<feature type="domain" description="PHD-type" evidence="11">
    <location>
        <begin position="23"/>
        <end position="75"/>
    </location>
</feature>
<feature type="domain" description="PHD-type" evidence="11">
    <location>
        <begin position="135"/>
        <end position="198"/>
    </location>
</feature>
<feature type="region of interest" description="Disordered" evidence="10">
    <location>
        <begin position="203"/>
        <end position="377"/>
    </location>
</feature>
<dbReference type="Proteomes" id="UP000515129">
    <property type="component" value="Chromosome 49"/>
</dbReference>
<dbReference type="InterPro" id="IPR019787">
    <property type="entry name" value="Znf_PHD-finger"/>
</dbReference>
<feature type="region of interest" description="Disordered" evidence="10">
    <location>
        <begin position="646"/>
        <end position="676"/>
    </location>
</feature>
<feature type="region of interest" description="Disordered" evidence="10">
    <location>
        <begin position="1025"/>
        <end position="1059"/>
    </location>
</feature>
<dbReference type="InterPro" id="IPR049773">
    <property type="entry name" value="AF10-like_CC"/>
</dbReference>
<dbReference type="CDD" id="cd15574">
    <property type="entry name" value="PHD_AF10_AF17"/>
    <property type="match status" value="1"/>
</dbReference>
<dbReference type="Gene3D" id="3.30.40.10">
    <property type="entry name" value="Zinc/RING finger domain, C3HC4 (zinc finger)"/>
    <property type="match status" value="2"/>
</dbReference>
<feature type="compositionally biased region" description="Low complexity" evidence="10">
    <location>
        <begin position="921"/>
        <end position="931"/>
    </location>
</feature>
<reference evidence="14" key="1">
    <citation type="submission" date="2025-08" db="UniProtKB">
        <authorList>
            <consortium name="RefSeq"/>
        </authorList>
    </citation>
    <scope>IDENTIFICATION</scope>
    <source>
        <strain evidence="14">Wakin</strain>
        <tissue evidence="14">Muscle</tissue>
    </source>
</reference>
<dbReference type="PROSITE" id="PS50016">
    <property type="entry name" value="ZF_PHD_2"/>
    <property type="match status" value="2"/>
</dbReference>
<evidence type="ECO:0000259" key="12">
    <source>
        <dbReference type="PROSITE" id="PS51805"/>
    </source>
</evidence>
<feature type="region of interest" description="Disordered" evidence="10">
    <location>
        <begin position="779"/>
        <end position="855"/>
    </location>
</feature>
<organism evidence="13 14">
    <name type="scientific">Carassius auratus</name>
    <name type="common">Goldfish</name>
    <dbReference type="NCBI Taxonomy" id="7957"/>
    <lineage>
        <taxon>Eukaryota</taxon>
        <taxon>Metazoa</taxon>
        <taxon>Chordata</taxon>
        <taxon>Craniata</taxon>
        <taxon>Vertebrata</taxon>
        <taxon>Euteleostomi</taxon>
        <taxon>Actinopterygii</taxon>
        <taxon>Neopterygii</taxon>
        <taxon>Teleostei</taxon>
        <taxon>Ostariophysi</taxon>
        <taxon>Cypriniformes</taxon>
        <taxon>Cyprinidae</taxon>
        <taxon>Cyprininae</taxon>
        <taxon>Carassius</taxon>
    </lineage>
</organism>
<feature type="compositionally biased region" description="Polar residues" evidence="10">
    <location>
        <begin position="529"/>
        <end position="548"/>
    </location>
</feature>
<feature type="compositionally biased region" description="Low complexity" evidence="10">
    <location>
        <begin position="490"/>
        <end position="516"/>
    </location>
</feature>
<evidence type="ECO:0000259" key="11">
    <source>
        <dbReference type="PROSITE" id="PS50016"/>
    </source>
</evidence>
<dbReference type="InterPro" id="IPR019786">
    <property type="entry name" value="Zinc_finger_PHD-type_CS"/>
</dbReference>
<feature type="compositionally biased region" description="Polar residues" evidence="10">
    <location>
        <begin position="665"/>
        <end position="674"/>
    </location>
</feature>
<feature type="compositionally biased region" description="Low complexity" evidence="10">
    <location>
        <begin position="779"/>
        <end position="789"/>
    </location>
</feature>
<evidence type="ECO:0000256" key="1">
    <source>
        <dbReference type="ARBA" id="ARBA00004123"/>
    </source>
</evidence>
<keyword evidence="2" id="KW-0597">Phosphoprotein</keyword>
<dbReference type="InterPro" id="IPR013083">
    <property type="entry name" value="Znf_RING/FYVE/PHD"/>
</dbReference>
<feature type="compositionally biased region" description="Polar residues" evidence="10">
    <location>
        <begin position="234"/>
        <end position="251"/>
    </location>
</feature>
<dbReference type="RefSeq" id="XP_026093363.1">
    <property type="nucleotide sequence ID" value="XM_026237578.1"/>
</dbReference>
<dbReference type="SMART" id="SM00249">
    <property type="entry name" value="PHD"/>
    <property type="match status" value="2"/>
</dbReference>
<keyword evidence="9" id="KW-0175">Coiled coil</keyword>
<dbReference type="GO" id="GO:0042393">
    <property type="term" value="F:histone binding"/>
    <property type="evidence" value="ECO:0007669"/>
    <property type="project" value="TreeGrafter"/>
</dbReference>
<dbReference type="GO" id="GO:0031491">
    <property type="term" value="F:nucleosome binding"/>
    <property type="evidence" value="ECO:0007669"/>
    <property type="project" value="UniProtKB-ARBA"/>
</dbReference>
<dbReference type="GO" id="GO:0006357">
    <property type="term" value="P:regulation of transcription by RNA polymerase II"/>
    <property type="evidence" value="ECO:0007669"/>
    <property type="project" value="TreeGrafter"/>
</dbReference>
<evidence type="ECO:0000256" key="4">
    <source>
        <dbReference type="ARBA" id="ARBA00022737"/>
    </source>
</evidence>
<evidence type="ECO:0000313" key="13">
    <source>
        <dbReference type="Proteomes" id="UP000515129"/>
    </source>
</evidence>
<dbReference type="CDD" id="cd15708">
    <property type="entry name" value="ePHD_AF10"/>
    <property type="match status" value="1"/>
</dbReference>
<evidence type="ECO:0000256" key="8">
    <source>
        <dbReference type="PROSITE-ProRule" id="PRU00146"/>
    </source>
</evidence>
<feature type="domain" description="PHD-type" evidence="12">
    <location>
        <begin position="80"/>
        <end position="199"/>
    </location>
</feature>
<keyword evidence="5 8" id="KW-0863">Zinc-finger</keyword>
<dbReference type="FunFam" id="3.30.40.10:FF:000042">
    <property type="entry name" value="protein AF-10 isoform X1"/>
    <property type="match status" value="1"/>
</dbReference>
<dbReference type="GO" id="GO:0008270">
    <property type="term" value="F:zinc ion binding"/>
    <property type="evidence" value="ECO:0007669"/>
    <property type="project" value="UniProtKB-KW"/>
</dbReference>
<feature type="compositionally biased region" description="Low complexity" evidence="10">
    <location>
        <begin position="273"/>
        <end position="285"/>
    </location>
</feature>
<dbReference type="PANTHER" id="PTHR13793:SF93">
    <property type="entry name" value="PROTEIN AF-10"/>
    <property type="match status" value="1"/>
</dbReference>